<sequence>MLCYQYQLFLVTGVQDLKPNSKLLQRLQLWMRGRYGQNDTLNRFLNNLALLLIIISLFIRSGWLVLVAVLLIIISYWRLFSKQIYRQVAINRGFQRLWLPIVQPFSQLSYQVKQHRQYRFFRCSQCHQRIRIPRHHGHVRITCPQCGHQFEAKV</sequence>
<evidence type="ECO:0000256" key="1">
    <source>
        <dbReference type="SAM" id="Phobius"/>
    </source>
</evidence>
<keyword evidence="3" id="KW-1185">Reference proteome</keyword>
<feature type="transmembrane region" description="Helical" evidence="1">
    <location>
        <begin position="48"/>
        <end position="77"/>
    </location>
</feature>
<protein>
    <recommendedName>
        <fullName evidence="4">Zn-Finger Containing protein</fullName>
    </recommendedName>
</protein>
<name>A0ABQ0NB76_9LACO</name>
<evidence type="ECO:0000313" key="3">
    <source>
        <dbReference type="Proteomes" id="UP000236162"/>
    </source>
</evidence>
<dbReference type="Proteomes" id="UP000236162">
    <property type="component" value="Unassembled WGS sequence"/>
</dbReference>
<dbReference type="EMBL" id="BDOR01000009">
    <property type="protein sequence ID" value="GBF02333.1"/>
    <property type="molecule type" value="Genomic_DNA"/>
</dbReference>
<keyword evidence="1" id="KW-0812">Transmembrane</keyword>
<proteinExistence type="predicted"/>
<organism evidence="2 3">
    <name type="scientific">Lactiplantibacillus paraplantarum</name>
    <dbReference type="NCBI Taxonomy" id="60520"/>
    <lineage>
        <taxon>Bacteria</taxon>
        <taxon>Bacillati</taxon>
        <taxon>Bacillota</taxon>
        <taxon>Bacilli</taxon>
        <taxon>Lactobacillales</taxon>
        <taxon>Lactobacillaceae</taxon>
        <taxon>Lactiplantibacillus</taxon>
    </lineage>
</organism>
<evidence type="ECO:0008006" key="4">
    <source>
        <dbReference type="Google" id="ProtNLM"/>
    </source>
</evidence>
<comment type="caution">
    <text evidence="2">The sequence shown here is derived from an EMBL/GenBank/DDBJ whole genome shotgun (WGS) entry which is preliminary data.</text>
</comment>
<keyword evidence="1" id="KW-0472">Membrane</keyword>
<gene>
    <name evidence="2" type="ORF">LPPLD21_01881</name>
</gene>
<reference evidence="2 3" key="1">
    <citation type="submission" date="2017-04" db="EMBL/GenBank/DDBJ databases">
        <title>In vitro and in silico characterization of Lactobacillus paraplantarum D2-1, a starter culture for soymilk fermentation.</title>
        <authorList>
            <person name="Endo A."/>
            <person name="Sasaki F."/>
            <person name="Maeno S."/>
            <person name="Kanesaki Y."/>
            <person name="Kubota E."/>
            <person name="Torres G.A."/>
            <person name="Tomita S."/>
            <person name="Nakagawa J."/>
        </authorList>
    </citation>
    <scope>NUCLEOTIDE SEQUENCE [LARGE SCALE GENOMIC DNA]</scope>
    <source>
        <strain evidence="2 3">D2-1</strain>
    </source>
</reference>
<keyword evidence="1" id="KW-1133">Transmembrane helix</keyword>
<evidence type="ECO:0000313" key="2">
    <source>
        <dbReference type="EMBL" id="GBF02333.1"/>
    </source>
</evidence>
<accession>A0ABQ0NB76</accession>